<dbReference type="EMBL" id="MN842294">
    <property type="protein sequence ID" value="QIS34349.1"/>
    <property type="molecule type" value="Genomic_DNA"/>
</dbReference>
<evidence type="ECO:0000313" key="2">
    <source>
        <dbReference type="EMBL" id="QIS34349.1"/>
    </source>
</evidence>
<name>A0A6H0A3P1_9ENTR</name>
<reference evidence="2" key="1">
    <citation type="submission" date="2019-12" db="EMBL/GenBank/DDBJ databases">
        <title>Compelete sequence of Tn6502.</title>
        <authorList>
            <person name="Zhou D."/>
        </authorList>
    </citation>
    <scope>NUCLEOTIDE SEQUENCE</scope>
    <source>
        <strain evidence="2">G426</strain>
        <plasmid evidence="2">pG426-FII</plasmid>
    </source>
</reference>
<dbReference type="AlphaFoldDB" id="A0A6H0A3P1"/>
<geneLocation type="plasmid" evidence="2">
    <name>pG426-FII</name>
</geneLocation>
<feature type="region of interest" description="Disordered" evidence="1">
    <location>
        <begin position="1"/>
        <end position="22"/>
    </location>
</feature>
<accession>A0A6H0A3P1</accession>
<proteinExistence type="predicted"/>
<organism evidence="2">
    <name type="scientific">Leclercia adecarboxylata</name>
    <dbReference type="NCBI Taxonomy" id="83655"/>
    <lineage>
        <taxon>Bacteria</taxon>
        <taxon>Pseudomonadati</taxon>
        <taxon>Pseudomonadota</taxon>
        <taxon>Gammaproteobacteria</taxon>
        <taxon>Enterobacterales</taxon>
        <taxon>Enterobacteriaceae</taxon>
        <taxon>Leclercia</taxon>
    </lineage>
</organism>
<sequence length="49" mass="5093">MLFRTPGEGAAPQALTLSPSARRDDRVFSARTGGAVAPPCCYCLSPCPP</sequence>
<evidence type="ECO:0000256" key="1">
    <source>
        <dbReference type="SAM" id="MobiDB-lite"/>
    </source>
</evidence>
<protein>
    <submittedName>
        <fullName evidence="2">Uncharacterized protein</fullName>
    </submittedName>
</protein>
<keyword evidence="2" id="KW-0614">Plasmid</keyword>